<dbReference type="GO" id="GO:0006412">
    <property type="term" value="P:translation"/>
    <property type="evidence" value="ECO:0007669"/>
    <property type="project" value="InterPro"/>
</dbReference>
<evidence type="ECO:0000256" key="2">
    <source>
        <dbReference type="ARBA" id="ARBA00004514"/>
    </source>
</evidence>
<evidence type="ECO:0000256" key="5">
    <source>
        <dbReference type="ARBA" id="ARBA00023274"/>
    </source>
</evidence>
<comment type="similarity">
    <text evidence="3">Belongs to the eukaryotic ribosomal protein eS21 family.</text>
</comment>
<dbReference type="PANTHER" id="PTHR10442">
    <property type="entry name" value="40S RIBOSOMAL PROTEIN S21"/>
    <property type="match status" value="1"/>
</dbReference>
<evidence type="ECO:0000313" key="9">
    <source>
        <dbReference type="WBParaSite" id="jg21318"/>
    </source>
</evidence>
<evidence type="ECO:0000256" key="1">
    <source>
        <dbReference type="ARBA" id="ARBA00004427"/>
    </source>
</evidence>
<evidence type="ECO:0000313" key="8">
    <source>
        <dbReference type="Proteomes" id="UP000887574"/>
    </source>
</evidence>
<dbReference type="Proteomes" id="UP000887574">
    <property type="component" value="Unplaced"/>
</dbReference>
<dbReference type="InterPro" id="IPR001931">
    <property type="entry name" value="Ribosomal_eS21"/>
</dbReference>
<dbReference type="GO" id="GO:0005791">
    <property type="term" value="C:rough endoplasmic reticulum"/>
    <property type="evidence" value="ECO:0007669"/>
    <property type="project" value="UniProtKB-SubCell"/>
</dbReference>
<name>A0A915DLQ2_9BILA</name>
<proteinExistence type="inferred from homology"/>
<keyword evidence="8" id="KW-1185">Reference proteome</keyword>
<sequence length="192" mass="21309">MESDSDRDVNVFGDSSEEEVSATIRASSERIPTKVVNDAVVRFVCPRLPPIGNIAGISQSPNVRRKRTHNETPRQLPTVIAHFCEDSIVSTPVLQISLVNRLLLLFKMQNDAGEMMDMYIPRKCSSSSRIISADDHGSIQIDIVAVDPITGRMIPGQNTRYAICGQLRRMGESDDCILRLSKRDGLIEKNNA</sequence>
<organism evidence="8 9">
    <name type="scientific">Ditylenchus dipsaci</name>
    <dbReference type="NCBI Taxonomy" id="166011"/>
    <lineage>
        <taxon>Eukaryota</taxon>
        <taxon>Metazoa</taxon>
        <taxon>Ecdysozoa</taxon>
        <taxon>Nematoda</taxon>
        <taxon>Chromadorea</taxon>
        <taxon>Rhabditida</taxon>
        <taxon>Tylenchina</taxon>
        <taxon>Tylenchomorpha</taxon>
        <taxon>Sphaerularioidea</taxon>
        <taxon>Anguinidae</taxon>
        <taxon>Anguininae</taxon>
        <taxon>Ditylenchus</taxon>
    </lineage>
</organism>
<dbReference type="InterPro" id="IPR038579">
    <property type="entry name" value="Ribosomal_eS21_sf"/>
</dbReference>
<evidence type="ECO:0000256" key="7">
    <source>
        <dbReference type="ARBA" id="ARBA00035451"/>
    </source>
</evidence>
<evidence type="ECO:0000256" key="6">
    <source>
        <dbReference type="ARBA" id="ARBA00035150"/>
    </source>
</evidence>
<evidence type="ECO:0000256" key="3">
    <source>
        <dbReference type="ARBA" id="ARBA00010228"/>
    </source>
</evidence>
<dbReference type="GO" id="GO:0022626">
    <property type="term" value="C:cytosolic ribosome"/>
    <property type="evidence" value="ECO:0007669"/>
    <property type="project" value="UniProtKB-ARBA"/>
</dbReference>
<dbReference type="GO" id="GO:1990904">
    <property type="term" value="C:ribonucleoprotein complex"/>
    <property type="evidence" value="ECO:0007669"/>
    <property type="project" value="UniProtKB-KW"/>
</dbReference>
<keyword evidence="5" id="KW-0687">Ribonucleoprotein</keyword>
<comment type="subcellular location">
    <subcellularLocation>
        <location evidence="2">Cytoplasm</location>
        <location evidence="2">Cytosol</location>
    </subcellularLocation>
    <subcellularLocation>
        <location evidence="1">Rough endoplasmic reticulum</location>
    </subcellularLocation>
</comment>
<dbReference type="GO" id="GO:0003735">
    <property type="term" value="F:structural constituent of ribosome"/>
    <property type="evidence" value="ECO:0007669"/>
    <property type="project" value="InterPro"/>
</dbReference>
<dbReference type="Gene3D" id="3.30.1230.20">
    <property type="match status" value="1"/>
</dbReference>
<dbReference type="WBParaSite" id="jg21318">
    <property type="protein sequence ID" value="jg21318"/>
    <property type="gene ID" value="jg21318"/>
</dbReference>
<dbReference type="FunFam" id="3.30.1230.20:FF:000001">
    <property type="entry name" value="40S ribosomal protein S21"/>
    <property type="match status" value="1"/>
</dbReference>
<accession>A0A915DLQ2</accession>
<dbReference type="Pfam" id="PF01249">
    <property type="entry name" value="Ribosomal_S21e"/>
    <property type="match status" value="1"/>
</dbReference>
<keyword evidence="4" id="KW-0689">Ribosomal protein</keyword>
<protein>
    <recommendedName>
        <fullName evidence="6">Small ribosomal subunit protein eS21</fullName>
    </recommendedName>
    <alternativeName>
        <fullName evidence="7">40S ribosomal protein S21</fullName>
    </alternativeName>
</protein>
<reference evidence="9" key="1">
    <citation type="submission" date="2022-11" db="UniProtKB">
        <authorList>
            <consortium name="WormBaseParasite"/>
        </authorList>
    </citation>
    <scope>IDENTIFICATION</scope>
</reference>
<evidence type="ECO:0000256" key="4">
    <source>
        <dbReference type="ARBA" id="ARBA00022980"/>
    </source>
</evidence>
<dbReference type="AlphaFoldDB" id="A0A915DLQ2"/>